<dbReference type="InterPro" id="IPR039994">
    <property type="entry name" value="NO66-like"/>
</dbReference>
<dbReference type="SMART" id="SM00558">
    <property type="entry name" value="JmjC"/>
    <property type="match status" value="1"/>
</dbReference>
<evidence type="ECO:0000256" key="5">
    <source>
        <dbReference type="ARBA" id="ARBA00023004"/>
    </source>
</evidence>
<dbReference type="Proteomes" id="UP001597380">
    <property type="component" value="Unassembled WGS sequence"/>
</dbReference>
<comment type="caution">
    <text evidence="7">The sequence shown here is derived from an EMBL/GenBank/DDBJ whole genome shotgun (WGS) entry which is preliminary data.</text>
</comment>
<keyword evidence="3" id="KW-0223">Dioxygenase</keyword>
<evidence type="ECO:0000313" key="8">
    <source>
        <dbReference type="Proteomes" id="UP001597380"/>
    </source>
</evidence>
<feature type="domain" description="JmjC" evidence="6">
    <location>
        <begin position="93"/>
        <end position="220"/>
    </location>
</feature>
<evidence type="ECO:0000256" key="2">
    <source>
        <dbReference type="ARBA" id="ARBA00022723"/>
    </source>
</evidence>
<comment type="cofactor">
    <cofactor evidence="1">
        <name>Fe(2+)</name>
        <dbReference type="ChEBI" id="CHEBI:29033"/>
    </cofactor>
</comment>
<name>A0ABW4XJ42_9GAMM</name>
<evidence type="ECO:0000256" key="1">
    <source>
        <dbReference type="ARBA" id="ARBA00001954"/>
    </source>
</evidence>
<keyword evidence="8" id="KW-1185">Reference proteome</keyword>
<gene>
    <name evidence="7" type="ORF">ACFSJ3_01670</name>
</gene>
<dbReference type="InterPro" id="IPR003347">
    <property type="entry name" value="JmjC_dom"/>
</dbReference>
<dbReference type="Pfam" id="PF08007">
    <property type="entry name" value="JmjC_2"/>
    <property type="match status" value="1"/>
</dbReference>
<dbReference type="PROSITE" id="PS51184">
    <property type="entry name" value="JMJC"/>
    <property type="match status" value="1"/>
</dbReference>
<dbReference type="Gene3D" id="3.40.366.30">
    <property type="entry name" value="50S ribosomal protein L16 arginine hydroxylase, Chain A, Domain 2"/>
    <property type="match status" value="1"/>
</dbReference>
<dbReference type="Gene3D" id="2.60.120.650">
    <property type="entry name" value="Cupin"/>
    <property type="match status" value="1"/>
</dbReference>
<dbReference type="InterPro" id="IPR046799">
    <property type="entry name" value="ROXA-like_wH"/>
</dbReference>
<dbReference type="EMBL" id="JBHUHT010000004">
    <property type="protein sequence ID" value="MFD2094676.1"/>
    <property type="molecule type" value="Genomic_DNA"/>
</dbReference>
<protein>
    <submittedName>
        <fullName evidence="7">JmjC domain-containing protein</fullName>
    </submittedName>
</protein>
<dbReference type="SUPFAM" id="SSF51197">
    <property type="entry name" value="Clavaminate synthase-like"/>
    <property type="match status" value="1"/>
</dbReference>
<keyword evidence="4" id="KW-0560">Oxidoreductase</keyword>
<evidence type="ECO:0000256" key="4">
    <source>
        <dbReference type="ARBA" id="ARBA00023002"/>
    </source>
</evidence>
<organism evidence="7 8">
    <name type="scientific">Corallincola platygyrae</name>
    <dbReference type="NCBI Taxonomy" id="1193278"/>
    <lineage>
        <taxon>Bacteria</taxon>
        <taxon>Pseudomonadati</taxon>
        <taxon>Pseudomonadota</taxon>
        <taxon>Gammaproteobacteria</taxon>
        <taxon>Alteromonadales</taxon>
        <taxon>Psychromonadaceae</taxon>
        <taxon>Corallincola</taxon>
    </lineage>
</organism>
<accession>A0ABW4XJ42</accession>
<keyword evidence="2" id="KW-0479">Metal-binding</keyword>
<proteinExistence type="predicted"/>
<reference evidence="8" key="1">
    <citation type="journal article" date="2019" name="Int. J. Syst. Evol. Microbiol.">
        <title>The Global Catalogue of Microorganisms (GCM) 10K type strain sequencing project: providing services to taxonomists for standard genome sequencing and annotation.</title>
        <authorList>
            <consortium name="The Broad Institute Genomics Platform"/>
            <consortium name="The Broad Institute Genome Sequencing Center for Infectious Disease"/>
            <person name="Wu L."/>
            <person name="Ma J."/>
        </authorList>
    </citation>
    <scope>NUCLEOTIDE SEQUENCE [LARGE SCALE GENOMIC DNA]</scope>
    <source>
        <strain evidence="8">CGMCC 1.10992</strain>
    </source>
</reference>
<keyword evidence="5" id="KW-0408">Iron</keyword>
<evidence type="ECO:0000313" key="7">
    <source>
        <dbReference type="EMBL" id="MFD2094676.1"/>
    </source>
</evidence>
<dbReference type="PANTHER" id="PTHR13096">
    <property type="entry name" value="MINA53 MYC INDUCED NUCLEAR ANTIGEN"/>
    <property type="match status" value="1"/>
</dbReference>
<dbReference type="PANTHER" id="PTHR13096:SF8">
    <property type="entry name" value="RIBOSOMAL OXYGENASE 1"/>
    <property type="match status" value="1"/>
</dbReference>
<evidence type="ECO:0000256" key="3">
    <source>
        <dbReference type="ARBA" id="ARBA00022964"/>
    </source>
</evidence>
<dbReference type="Pfam" id="PF20514">
    <property type="entry name" value="WHD_ROXA"/>
    <property type="match status" value="1"/>
</dbReference>
<sequence length="378" mass="42193">MPYTLNLDLEDFMANYWQKKPLLIKQGFVEFEDPIDESDLAALAQEDEADSRLVSHTDGTQWHVAHGPFDNFEHLGDSQWSLLVQGVDHWIPDAAELIRPFQFIPQWRIDDLMVSFSMPGGGVGPHLDQYDVFIVQGKGRRHWRVGAQQETQSHCPHPDLLQVKAFEAIIDAELEPGDILYIPPGCPHEGYANTPALNYSIGFRAPSERELFSGLADYLIDHDLGNRRFSDPSRATYGNHCGKVNESDIAQLKAMLQSIIDDESLLRASLLQQLSTPKRELSLDPIEGVLTNSDVIQFLEDGGELTWVSGVRRLYTLGTGLYVNGEKLDAGLAENDMELLADNTNLGLAQLKQASDLSLFAEVITTLTQQGLLFSMTE</sequence>
<dbReference type="RefSeq" id="WP_345338844.1">
    <property type="nucleotide sequence ID" value="NZ_BAABLI010000007.1"/>
</dbReference>
<evidence type="ECO:0000259" key="6">
    <source>
        <dbReference type="PROSITE" id="PS51184"/>
    </source>
</evidence>